<feature type="domain" description="RCC1-like" evidence="5">
    <location>
        <begin position="91"/>
        <end position="511"/>
    </location>
</feature>
<feature type="repeat" description="RCC1" evidence="3">
    <location>
        <begin position="284"/>
        <end position="340"/>
    </location>
</feature>
<sequence>MAPRKNTVANAPPDAVTAETPAIPKATPLGATKRPHNNTPDGPGNRNKRLKLAQSSDSPDGLPNDTLTPSPPLSPPGPPTLTQRPKVPLNVYVCGGNSGGELGLGPAVKSGNIRRPRLNPYLSGSVGVVHVSTGGMHGAALTLDNRILTWGVNDSGALGRDVSWDAEADNMVDASDGDSDDDDDDDDDYGAALNPRESTPTEVDMSAVAPDAVFTHLATTDNATFVLSNTGLLYGWGTFRSNEGDLAFSPNVEIQWRPALIPALKDVVKVCGGANHVVALTLDGSVYTWGKGTESQLGRRFSPRIVNWAKEGLLPRRVAGLKRIVDIGTGANHSFAVGHTDGVSSWGLNNAGQTGVPHNLGEYGGAVPIPTPLKGLGDFGKITQITGGSFHSLAVTRDGTCLAWGRVYSFATGMKLDSLPEKSVVCDSRGRPSILKHPTAVGGVWASFVAAASEHSVAVTPLRQVYTWGLNIDGQIGQRGDEVKTATLLNHSSMHAKKIVWAGAGGQYSMFAESQASLCKRQALVVSVERGG</sequence>
<dbReference type="PROSITE" id="PS50012">
    <property type="entry name" value="RCC1_3"/>
    <property type="match status" value="4"/>
</dbReference>
<reference evidence="6" key="2">
    <citation type="submission" date="2023-06" db="EMBL/GenBank/DDBJ databases">
        <authorList>
            <consortium name="Lawrence Berkeley National Laboratory"/>
            <person name="Haridas S."/>
            <person name="Hensen N."/>
            <person name="Bonometti L."/>
            <person name="Westerberg I."/>
            <person name="Brannstrom I.O."/>
            <person name="Guillou S."/>
            <person name="Cros-Aarteil S."/>
            <person name="Calhoun S."/>
            <person name="Kuo A."/>
            <person name="Mondo S."/>
            <person name="Pangilinan J."/>
            <person name="Riley R."/>
            <person name="Labutti K."/>
            <person name="Andreopoulos B."/>
            <person name="Lipzen A."/>
            <person name="Chen C."/>
            <person name="Yanf M."/>
            <person name="Daum C."/>
            <person name="Ng V."/>
            <person name="Clum A."/>
            <person name="Steindorff A."/>
            <person name="Ohm R."/>
            <person name="Martin F."/>
            <person name="Silar P."/>
            <person name="Natvig D."/>
            <person name="Lalanne C."/>
            <person name="Gautier V."/>
            <person name="Ament-Velasquez S.L."/>
            <person name="Kruys A."/>
            <person name="Hutchinson M.I."/>
            <person name="Powell A.J."/>
            <person name="Barry K."/>
            <person name="Miller A.N."/>
            <person name="Grigoriev I.V."/>
            <person name="Debuchy R."/>
            <person name="Gladieux P."/>
            <person name="Thoren M.H."/>
            <person name="Johannesson H."/>
        </authorList>
    </citation>
    <scope>NUCLEOTIDE SEQUENCE</scope>
    <source>
        <strain evidence="6">CBS 958.72</strain>
    </source>
</reference>
<evidence type="ECO:0000313" key="7">
    <source>
        <dbReference type="Proteomes" id="UP001287356"/>
    </source>
</evidence>
<name>A0AAE0TXT2_9PEZI</name>
<dbReference type="InterPro" id="IPR000408">
    <property type="entry name" value="Reg_chr_condens"/>
</dbReference>
<protein>
    <submittedName>
        <fullName evidence="6">Regulator of chromosome condensation 1/beta-lactamase-inhibitor protein II</fullName>
    </submittedName>
</protein>
<comment type="caution">
    <text evidence="6">The sequence shown here is derived from an EMBL/GenBank/DDBJ whole genome shotgun (WGS) entry which is preliminary data.</text>
</comment>
<gene>
    <name evidence="6" type="ORF">B0T24DRAFT_645771</name>
</gene>
<dbReference type="PRINTS" id="PR00633">
    <property type="entry name" value="RCCNDNSATION"/>
</dbReference>
<feature type="compositionally biased region" description="Acidic residues" evidence="4">
    <location>
        <begin position="171"/>
        <end position="189"/>
    </location>
</feature>
<dbReference type="InterPro" id="IPR051553">
    <property type="entry name" value="Ran_GTPase-activating"/>
</dbReference>
<dbReference type="PROSITE" id="PS00626">
    <property type="entry name" value="RCC1_2"/>
    <property type="match status" value="2"/>
</dbReference>
<dbReference type="PANTHER" id="PTHR45982:SF1">
    <property type="entry name" value="REGULATOR OF CHROMOSOME CONDENSATION"/>
    <property type="match status" value="1"/>
</dbReference>
<dbReference type="Proteomes" id="UP001287356">
    <property type="component" value="Unassembled WGS sequence"/>
</dbReference>
<proteinExistence type="predicted"/>
<evidence type="ECO:0000256" key="4">
    <source>
        <dbReference type="SAM" id="MobiDB-lite"/>
    </source>
</evidence>
<dbReference type="SUPFAM" id="SSF50985">
    <property type="entry name" value="RCC1/BLIP-II"/>
    <property type="match status" value="1"/>
</dbReference>
<dbReference type="PANTHER" id="PTHR45982">
    <property type="entry name" value="REGULATOR OF CHROMOSOME CONDENSATION"/>
    <property type="match status" value="1"/>
</dbReference>
<feature type="region of interest" description="Disordered" evidence="4">
    <location>
        <begin position="171"/>
        <end position="205"/>
    </location>
</feature>
<dbReference type="InterPro" id="IPR058923">
    <property type="entry name" value="RCC1-like_dom"/>
</dbReference>
<feature type="repeat" description="RCC1" evidence="3">
    <location>
        <begin position="231"/>
        <end position="283"/>
    </location>
</feature>
<dbReference type="EMBL" id="JAULSN010000001">
    <property type="protein sequence ID" value="KAK3383437.1"/>
    <property type="molecule type" value="Genomic_DNA"/>
</dbReference>
<evidence type="ECO:0000256" key="1">
    <source>
        <dbReference type="ARBA" id="ARBA00022658"/>
    </source>
</evidence>
<evidence type="ECO:0000256" key="2">
    <source>
        <dbReference type="ARBA" id="ARBA00022737"/>
    </source>
</evidence>
<dbReference type="Pfam" id="PF25390">
    <property type="entry name" value="WD40_RLD"/>
    <property type="match status" value="1"/>
</dbReference>
<keyword evidence="7" id="KW-1185">Reference proteome</keyword>
<evidence type="ECO:0000259" key="5">
    <source>
        <dbReference type="Pfam" id="PF25390"/>
    </source>
</evidence>
<dbReference type="AlphaFoldDB" id="A0AAE0TXT2"/>
<evidence type="ECO:0000313" key="6">
    <source>
        <dbReference type="EMBL" id="KAK3383437.1"/>
    </source>
</evidence>
<keyword evidence="2" id="KW-0677">Repeat</keyword>
<feature type="repeat" description="RCC1" evidence="3">
    <location>
        <begin position="89"/>
        <end position="144"/>
    </location>
</feature>
<feature type="compositionally biased region" description="Pro residues" evidence="4">
    <location>
        <begin position="69"/>
        <end position="79"/>
    </location>
</feature>
<organism evidence="6 7">
    <name type="scientific">Lasiosphaeria ovina</name>
    <dbReference type="NCBI Taxonomy" id="92902"/>
    <lineage>
        <taxon>Eukaryota</taxon>
        <taxon>Fungi</taxon>
        <taxon>Dikarya</taxon>
        <taxon>Ascomycota</taxon>
        <taxon>Pezizomycotina</taxon>
        <taxon>Sordariomycetes</taxon>
        <taxon>Sordariomycetidae</taxon>
        <taxon>Sordariales</taxon>
        <taxon>Lasiosphaeriaceae</taxon>
        <taxon>Lasiosphaeria</taxon>
    </lineage>
</organism>
<keyword evidence="1" id="KW-0344">Guanine-nucleotide releasing factor</keyword>
<feature type="region of interest" description="Disordered" evidence="4">
    <location>
        <begin position="1"/>
        <end position="85"/>
    </location>
</feature>
<feature type="repeat" description="RCC1" evidence="3">
    <location>
        <begin position="341"/>
        <end position="398"/>
    </location>
</feature>
<dbReference type="Gene3D" id="2.130.10.30">
    <property type="entry name" value="Regulator of chromosome condensation 1/beta-lactamase-inhibitor protein II"/>
    <property type="match status" value="1"/>
</dbReference>
<dbReference type="GO" id="GO:0005085">
    <property type="term" value="F:guanyl-nucleotide exchange factor activity"/>
    <property type="evidence" value="ECO:0007669"/>
    <property type="project" value="TreeGrafter"/>
</dbReference>
<dbReference type="InterPro" id="IPR009091">
    <property type="entry name" value="RCC1/BLIP-II"/>
</dbReference>
<reference evidence="6" key="1">
    <citation type="journal article" date="2023" name="Mol. Phylogenet. Evol.">
        <title>Genome-scale phylogeny and comparative genomics of the fungal order Sordariales.</title>
        <authorList>
            <person name="Hensen N."/>
            <person name="Bonometti L."/>
            <person name="Westerberg I."/>
            <person name="Brannstrom I.O."/>
            <person name="Guillou S."/>
            <person name="Cros-Aarteil S."/>
            <person name="Calhoun S."/>
            <person name="Haridas S."/>
            <person name="Kuo A."/>
            <person name="Mondo S."/>
            <person name="Pangilinan J."/>
            <person name="Riley R."/>
            <person name="LaButti K."/>
            <person name="Andreopoulos B."/>
            <person name="Lipzen A."/>
            <person name="Chen C."/>
            <person name="Yan M."/>
            <person name="Daum C."/>
            <person name="Ng V."/>
            <person name="Clum A."/>
            <person name="Steindorff A."/>
            <person name="Ohm R.A."/>
            <person name="Martin F."/>
            <person name="Silar P."/>
            <person name="Natvig D.O."/>
            <person name="Lalanne C."/>
            <person name="Gautier V."/>
            <person name="Ament-Velasquez S.L."/>
            <person name="Kruys A."/>
            <person name="Hutchinson M.I."/>
            <person name="Powell A.J."/>
            <person name="Barry K."/>
            <person name="Miller A.N."/>
            <person name="Grigoriev I.V."/>
            <person name="Debuchy R."/>
            <person name="Gladieux P."/>
            <person name="Hiltunen Thoren M."/>
            <person name="Johannesson H."/>
        </authorList>
    </citation>
    <scope>NUCLEOTIDE SEQUENCE</scope>
    <source>
        <strain evidence="6">CBS 958.72</strain>
    </source>
</reference>
<evidence type="ECO:0000256" key="3">
    <source>
        <dbReference type="PROSITE-ProRule" id="PRU00235"/>
    </source>
</evidence>
<dbReference type="GO" id="GO:0005737">
    <property type="term" value="C:cytoplasm"/>
    <property type="evidence" value="ECO:0007669"/>
    <property type="project" value="TreeGrafter"/>
</dbReference>
<accession>A0AAE0TXT2</accession>